<reference evidence="2 3" key="1">
    <citation type="submission" date="2020-08" db="EMBL/GenBank/DDBJ databases">
        <title>Whole genome shotgun sequence of Actinoplanes ianthinogenes NBRC 13996.</title>
        <authorList>
            <person name="Komaki H."/>
            <person name="Tamura T."/>
        </authorList>
    </citation>
    <scope>NUCLEOTIDE SEQUENCE [LARGE SCALE GENOMIC DNA]</scope>
    <source>
        <strain evidence="2 3">NBRC 13996</strain>
    </source>
</reference>
<dbReference type="SUPFAM" id="SSF50800">
    <property type="entry name" value="PK beta-barrel domain-like"/>
    <property type="match status" value="1"/>
</dbReference>
<protein>
    <submittedName>
        <fullName evidence="2">Sulfurase</fullName>
    </submittedName>
</protein>
<evidence type="ECO:0000313" key="3">
    <source>
        <dbReference type="Proteomes" id="UP000676967"/>
    </source>
</evidence>
<dbReference type="PROSITE" id="PS51340">
    <property type="entry name" value="MOSC"/>
    <property type="match status" value="1"/>
</dbReference>
<dbReference type="PANTHER" id="PTHR30212:SF2">
    <property type="entry name" value="PROTEIN YIIM"/>
    <property type="match status" value="1"/>
</dbReference>
<dbReference type="InterPro" id="IPR052353">
    <property type="entry name" value="Benzoxazolinone_Detox_Enz"/>
</dbReference>
<feature type="domain" description="MOSC" evidence="1">
    <location>
        <begin position="30"/>
        <end position="174"/>
    </location>
</feature>
<keyword evidence="3" id="KW-1185">Reference proteome</keyword>
<dbReference type="Pfam" id="PF03473">
    <property type="entry name" value="MOSC"/>
    <property type="match status" value="1"/>
</dbReference>
<dbReference type="InterPro" id="IPR005302">
    <property type="entry name" value="MoCF_Sase_C"/>
</dbReference>
<dbReference type="EMBL" id="AP023356">
    <property type="protein sequence ID" value="BCJ44248.1"/>
    <property type="molecule type" value="Genomic_DNA"/>
</dbReference>
<proteinExistence type="predicted"/>
<accession>A0ABM7LY67</accession>
<gene>
    <name evidence="2" type="ORF">Aiant_49050</name>
</gene>
<name>A0ABM7LY67_9ACTN</name>
<dbReference type="InterPro" id="IPR011037">
    <property type="entry name" value="Pyrv_Knase-like_insert_dom_sf"/>
</dbReference>
<dbReference type="Gene3D" id="2.40.33.20">
    <property type="entry name" value="PK beta-barrel domain-like"/>
    <property type="match status" value="1"/>
</dbReference>
<dbReference type="Proteomes" id="UP000676967">
    <property type="component" value="Chromosome"/>
</dbReference>
<organism evidence="2 3">
    <name type="scientific">Actinoplanes ianthinogenes</name>
    <dbReference type="NCBI Taxonomy" id="122358"/>
    <lineage>
        <taxon>Bacteria</taxon>
        <taxon>Bacillati</taxon>
        <taxon>Actinomycetota</taxon>
        <taxon>Actinomycetes</taxon>
        <taxon>Micromonosporales</taxon>
        <taxon>Micromonosporaceae</taxon>
        <taxon>Actinoplanes</taxon>
    </lineage>
</organism>
<sequence length="219" mass="23448">MTVGTVLSVNVAAAAPPMGKGVASTGIHKLPVSAPVEVRAPGLKGVGLHSGLVGDHIGDTKNHGGNDQAVYAYATEDYAWWAESLDRELPPGIFGENLTTSGLDLLGAVIGEKWAFGSGLVLQVTFGRLPCVTFQNRMAEPRWVKRFTAANRPGTYLRVLVPGQLAPGDRIAVVERPAHGLTLTEAFEIYMRDQSRLARLLDAPELPSSLRDEVLERLG</sequence>
<evidence type="ECO:0000259" key="1">
    <source>
        <dbReference type="PROSITE" id="PS51340"/>
    </source>
</evidence>
<dbReference type="RefSeq" id="WP_229829878.1">
    <property type="nucleotide sequence ID" value="NZ_AP023356.1"/>
</dbReference>
<dbReference type="PANTHER" id="PTHR30212">
    <property type="entry name" value="PROTEIN YIIM"/>
    <property type="match status" value="1"/>
</dbReference>
<evidence type="ECO:0000313" key="2">
    <source>
        <dbReference type="EMBL" id="BCJ44248.1"/>
    </source>
</evidence>